<dbReference type="PATRIC" id="fig|857265.3.peg.420"/>
<keyword evidence="1" id="KW-0732">Signal</keyword>
<feature type="chain" id="PRO_5005875168" evidence="1">
    <location>
        <begin position="22"/>
        <end position="344"/>
    </location>
</feature>
<comment type="caution">
    <text evidence="2">The sequence shown here is derived from an EMBL/GenBank/DDBJ whole genome shotgun (WGS) entry which is preliminary data.</text>
</comment>
<sequence length="344" mass="39181">MLRLLKYGVLSGLFWMAVAQASAPSLVPSDQQRSAEQTLLTYPEWFLVHSPAQYARTLRQQPSQDFPFVAHVGQLWSSYYLATREQWRGHYPSNPGYHVMIVVLASSTTLEYGLRAAYENTLGRISWALGGNQMTAEDRFAAQAAQEYVDFIRQQPWYLFDFRSRLTRLWRDVPLTGPGLLRKWERRYALTTEYLIKAAYGKLIEKATRATYEVALMNTDVVIAAPPAPLHLPARVDVLKNYADGRQLLSLPRYFDFRIAATALAQQGVRFDDIAGNQGDILVTLWQPDQQPLPLDAGRILFTQAMAEPRHIRRVGVLLPVAQLADLLRIAPARGWQIEHVHDY</sequence>
<keyword evidence="3" id="KW-1185">Reference proteome</keyword>
<proteinExistence type="predicted"/>
<dbReference type="AlphaFoldDB" id="A0A0N1JTX8"/>
<dbReference type="Proteomes" id="UP000037939">
    <property type="component" value="Unassembled WGS sequence"/>
</dbReference>
<gene>
    <name evidence="2" type="ORF">WG78_02005</name>
</gene>
<name>A0A0N1JTX8_9NEIS</name>
<evidence type="ECO:0000256" key="1">
    <source>
        <dbReference type="SAM" id="SignalP"/>
    </source>
</evidence>
<evidence type="ECO:0000313" key="2">
    <source>
        <dbReference type="EMBL" id="KPC55392.1"/>
    </source>
</evidence>
<organism evidence="2 3">
    <name type="scientific">Amantichitinum ursilacus</name>
    <dbReference type="NCBI Taxonomy" id="857265"/>
    <lineage>
        <taxon>Bacteria</taxon>
        <taxon>Pseudomonadati</taxon>
        <taxon>Pseudomonadota</taxon>
        <taxon>Betaproteobacteria</taxon>
        <taxon>Neisseriales</taxon>
        <taxon>Chitinibacteraceae</taxon>
        <taxon>Amantichitinum</taxon>
    </lineage>
</organism>
<feature type="signal peptide" evidence="1">
    <location>
        <begin position="1"/>
        <end position="21"/>
    </location>
</feature>
<accession>A0A0N1JTX8</accession>
<protein>
    <submittedName>
        <fullName evidence="2">Uncharacterized protein</fullName>
    </submittedName>
</protein>
<evidence type="ECO:0000313" key="3">
    <source>
        <dbReference type="Proteomes" id="UP000037939"/>
    </source>
</evidence>
<dbReference type="EMBL" id="LAQT01000001">
    <property type="protein sequence ID" value="KPC55392.1"/>
    <property type="molecule type" value="Genomic_DNA"/>
</dbReference>
<dbReference type="STRING" id="857265.WG78_02005"/>
<dbReference type="RefSeq" id="WP_053936089.1">
    <property type="nucleotide sequence ID" value="NZ_LAQT01000001.1"/>
</dbReference>
<reference evidence="2 3" key="1">
    <citation type="submission" date="2015-07" db="EMBL/GenBank/DDBJ databases">
        <title>Draft genome sequence of the Amantichitinum ursilacus IGB-41, a new chitin-degrading bacterium.</title>
        <authorList>
            <person name="Kirstahler P."/>
            <person name="Guenther M."/>
            <person name="Grumaz C."/>
            <person name="Rupp S."/>
            <person name="Zibek S."/>
            <person name="Sohn K."/>
        </authorList>
    </citation>
    <scope>NUCLEOTIDE SEQUENCE [LARGE SCALE GENOMIC DNA]</scope>
    <source>
        <strain evidence="2 3">IGB-41</strain>
    </source>
</reference>